<accession>G3HWE5</accession>
<keyword evidence="1" id="KW-0812">Transmembrane</keyword>
<dbReference type="InParanoid" id="G3HWE5"/>
<dbReference type="EMBL" id="JH000830">
    <property type="protein sequence ID" value="EGV92834.1"/>
    <property type="molecule type" value="Genomic_DNA"/>
</dbReference>
<organism evidence="2 3">
    <name type="scientific">Cricetulus griseus</name>
    <name type="common">Chinese hamster</name>
    <name type="synonym">Cricetulus barabensis griseus</name>
    <dbReference type="NCBI Taxonomy" id="10029"/>
    <lineage>
        <taxon>Eukaryota</taxon>
        <taxon>Metazoa</taxon>
        <taxon>Chordata</taxon>
        <taxon>Craniata</taxon>
        <taxon>Vertebrata</taxon>
        <taxon>Euteleostomi</taxon>
        <taxon>Mammalia</taxon>
        <taxon>Eutheria</taxon>
        <taxon>Euarchontoglires</taxon>
        <taxon>Glires</taxon>
        <taxon>Rodentia</taxon>
        <taxon>Myomorpha</taxon>
        <taxon>Muroidea</taxon>
        <taxon>Cricetidae</taxon>
        <taxon>Cricetinae</taxon>
        <taxon>Cricetulus</taxon>
    </lineage>
</organism>
<proteinExistence type="predicted"/>
<evidence type="ECO:0000256" key="1">
    <source>
        <dbReference type="SAM" id="Phobius"/>
    </source>
</evidence>
<dbReference type="GO" id="GO:0016740">
    <property type="term" value="F:transferase activity"/>
    <property type="evidence" value="ECO:0007669"/>
    <property type="project" value="UniProtKB-KW"/>
</dbReference>
<gene>
    <name evidence="2" type="ORF">I79_015302</name>
</gene>
<keyword evidence="1" id="KW-1133">Transmembrane helix</keyword>
<evidence type="ECO:0000313" key="2">
    <source>
        <dbReference type="EMBL" id="EGV92834.1"/>
    </source>
</evidence>
<keyword evidence="2" id="KW-0808">Transferase</keyword>
<dbReference type="STRING" id="10029.G3HWE5"/>
<evidence type="ECO:0000313" key="3">
    <source>
        <dbReference type="Proteomes" id="UP000001075"/>
    </source>
</evidence>
<keyword evidence="1" id="KW-0472">Membrane</keyword>
<feature type="transmembrane region" description="Helical" evidence="1">
    <location>
        <begin position="9"/>
        <end position="31"/>
    </location>
</feature>
<name>G3HWE5_CRIGR</name>
<sequence>MVCTRKTKTLVSTCVILSGMTNIICLLYVGWVTNYIASVYVRGQEPAPDKKLEEDKGDTLKIIERLDHLENVIKQHIQGTGALGNLSHEHSQGVPSDLLVGWDALRPMRIRPVTAGRDLGWQLCGWRDCKD</sequence>
<dbReference type="AlphaFoldDB" id="G3HWE5"/>
<protein>
    <submittedName>
        <fullName evidence="2">Putative polypeptide N-acetylgalactosaminyltransferase-like protein 4</fullName>
    </submittedName>
</protein>
<reference evidence="3" key="1">
    <citation type="journal article" date="2011" name="Nat. Biotechnol.">
        <title>The genomic sequence of the Chinese hamster ovary (CHO)-K1 cell line.</title>
        <authorList>
            <person name="Xu X."/>
            <person name="Nagarajan H."/>
            <person name="Lewis N.E."/>
            <person name="Pan S."/>
            <person name="Cai Z."/>
            <person name="Liu X."/>
            <person name="Chen W."/>
            <person name="Xie M."/>
            <person name="Wang W."/>
            <person name="Hammond S."/>
            <person name="Andersen M.R."/>
            <person name="Neff N."/>
            <person name="Passarelli B."/>
            <person name="Koh W."/>
            <person name="Fan H.C."/>
            <person name="Wang J."/>
            <person name="Gui Y."/>
            <person name="Lee K.H."/>
            <person name="Betenbaugh M.J."/>
            <person name="Quake S.R."/>
            <person name="Famili I."/>
            <person name="Palsson B.O."/>
            <person name="Wang J."/>
        </authorList>
    </citation>
    <scope>NUCLEOTIDE SEQUENCE [LARGE SCALE GENOMIC DNA]</scope>
    <source>
        <strain evidence="3">CHO K1 cell line</strain>
    </source>
</reference>
<dbReference type="Proteomes" id="UP000001075">
    <property type="component" value="Unassembled WGS sequence"/>
</dbReference>